<keyword evidence="4" id="KW-0812">Transmembrane</keyword>
<keyword evidence="7" id="KW-1185">Reference proteome</keyword>
<evidence type="ECO:0000313" key="6">
    <source>
        <dbReference type="EMBL" id="QFI55597.1"/>
    </source>
</evidence>
<protein>
    <recommendedName>
        <fullName evidence="5">OmpR/PhoB-type domain-containing protein</fullName>
    </recommendedName>
</protein>
<dbReference type="GO" id="GO:0003677">
    <property type="term" value="F:DNA binding"/>
    <property type="evidence" value="ECO:0007669"/>
    <property type="project" value="UniProtKB-UniRule"/>
</dbReference>
<dbReference type="InterPro" id="IPR036388">
    <property type="entry name" value="WH-like_DNA-bd_sf"/>
</dbReference>
<dbReference type="InterPro" id="IPR016032">
    <property type="entry name" value="Sig_transdc_resp-reg_C-effctor"/>
</dbReference>
<dbReference type="AlphaFoldDB" id="A0A5J6WZS9"/>
<accession>A0A5J6WZS9</accession>
<dbReference type="Proteomes" id="UP000594034">
    <property type="component" value="Chromosome"/>
</dbReference>
<gene>
    <name evidence="6" type="ORF">FE240_13395</name>
</gene>
<name>A0A5J6WZS9_9GAMM</name>
<evidence type="ECO:0000256" key="3">
    <source>
        <dbReference type="SAM" id="MobiDB-lite"/>
    </source>
</evidence>
<dbReference type="GO" id="GO:0006355">
    <property type="term" value="P:regulation of DNA-templated transcription"/>
    <property type="evidence" value="ECO:0007669"/>
    <property type="project" value="InterPro"/>
</dbReference>
<feature type="domain" description="OmpR/PhoB-type" evidence="5">
    <location>
        <begin position="1"/>
        <end position="105"/>
    </location>
</feature>
<dbReference type="KEGG" id="asim:FE240_13395"/>
<dbReference type="PROSITE" id="PS51755">
    <property type="entry name" value="OMPR_PHOB"/>
    <property type="match status" value="1"/>
</dbReference>
<dbReference type="InterPro" id="IPR001867">
    <property type="entry name" value="OmpR/PhoB-type_DNA-bd"/>
</dbReference>
<proteinExistence type="predicted"/>
<evidence type="ECO:0000256" key="2">
    <source>
        <dbReference type="PROSITE-ProRule" id="PRU01091"/>
    </source>
</evidence>
<dbReference type="SUPFAM" id="SSF46894">
    <property type="entry name" value="C-terminal effector domain of the bipartite response regulators"/>
    <property type="match status" value="1"/>
</dbReference>
<evidence type="ECO:0000313" key="7">
    <source>
        <dbReference type="Proteomes" id="UP000594034"/>
    </source>
</evidence>
<evidence type="ECO:0000259" key="5">
    <source>
        <dbReference type="PROSITE" id="PS51755"/>
    </source>
</evidence>
<reference evidence="6 7" key="1">
    <citation type="submission" date="2019-05" db="EMBL/GenBank/DDBJ databases">
        <title>OXA-830, a novel chromosomally encoded expanded-spectrum class D beta-lactamase in Aeromonas simiae.</title>
        <authorList>
            <person name="Zhou W."/>
            <person name="Chen Q."/>
        </authorList>
    </citation>
    <scope>NUCLEOTIDE SEQUENCE [LARGE SCALE GENOMIC DNA]</scope>
    <source>
        <strain evidence="6 7">A6</strain>
    </source>
</reference>
<feature type="transmembrane region" description="Helical" evidence="4">
    <location>
        <begin position="145"/>
        <end position="166"/>
    </location>
</feature>
<keyword evidence="4" id="KW-0472">Membrane</keyword>
<dbReference type="Pfam" id="PF00486">
    <property type="entry name" value="Trans_reg_C"/>
    <property type="match status" value="1"/>
</dbReference>
<dbReference type="SMART" id="SM00862">
    <property type="entry name" value="Trans_reg_C"/>
    <property type="match status" value="1"/>
</dbReference>
<sequence length="266" mass="30191">MRYLIANAVIYDSEAGVLSAYDDPETEEKKLTPTANRILRLLIESYGRAVTREELLTNVWESQGQTASNSSLNQYVSILRKTFATFSSLDGVIVSVPRLGFTISGSISVETLPEQAPSSTPSPVPEPAPMTLTSGQRKKRRERRWVENLMLMVACSVFGVSLYIAMHHSDALYENTIEFGKLDKCTLYAYTKLPVDVAHRIQQSLDDIYPELPRKCQQRNAKVIFSAQRMVYYGEEGKIFMAYCPQEDAESVFYCSNKYFYNRVLK</sequence>
<dbReference type="RefSeq" id="WP_193001603.1">
    <property type="nucleotide sequence ID" value="NZ_CP040449.1"/>
</dbReference>
<dbReference type="CDD" id="cd00383">
    <property type="entry name" value="trans_reg_C"/>
    <property type="match status" value="1"/>
</dbReference>
<evidence type="ECO:0000256" key="4">
    <source>
        <dbReference type="SAM" id="Phobius"/>
    </source>
</evidence>
<evidence type="ECO:0000256" key="1">
    <source>
        <dbReference type="ARBA" id="ARBA00023125"/>
    </source>
</evidence>
<keyword evidence="1 2" id="KW-0238">DNA-binding</keyword>
<organism evidence="6 7">
    <name type="scientific">Aeromonas simiae</name>
    <dbReference type="NCBI Taxonomy" id="218936"/>
    <lineage>
        <taxon>Bacteria</taxon>
        <taxon>Pseudomonadati</taxon>
        <taxon>Pseudomonadota</taxon>
        <taxon>Gammaproteobacteria</taxon>
        <taxon>Aeromonadales</taxon>
        <taxon>Aeromonadaceae</taxon>
        <taxon>Aeromonas</taxon>
    </lineage>
</organism>
<keyword evidence="4" id="KW-1133">Transmembrane helix</keyword>
<feature type="region of interest" description="Disordered" evidence="3">
    <location>
        <begin position="112"/>
        <end position="137"/>
    </location>
</feature>
<dbReference type="Gene3D" id="1.10.10.10">
    <property type="entry name" value="Winged helix-like DNA-binding domain superfamily/Winged helix DNA-binding domain"/>
    <property type="match status" value="1"/>
</dbReference>
<feature type="DNA-binding region" description="OmpR/PhoB-type" evidence="2">
    <location>
        <begin position="1"/>
        <end position="105"/>
    </location>
</feature>
<dbReference type="EMBL" id="CP040449">
    <property type="protein sequence ID" value="QFI55597.1"/>
    <property type="molecule type" value="Genomic_DNA"/>
</dbReference>
<dbReference type="GO" id="GO:0000160">
    <property type="term" value="P:phosphorelay signal transduction system"/>
    <property type="evidence" value="ECO:0007669"/>
    <property type="project" value="InterPro"/>
</dbReference>